<dbReference type="AlphaFoldDB" id="A0A803VD62"/>
<name>A0A803VD62_FICAL</name>
<reference evidence="1" key="3">
    <citation type="submission" date="2025-09" db="UniProtKB">
        <authorList>
            <consortium name="Ensembl"/>
        </authorList>
    </citation>
    <scope>IDENTIFICATION</scope>
</reference>
<accession>A0A803VD62</accession>
<proteinExistence type="predicted"/>
<sequence>MFPLTLLREKSGSQNLGNGNHFQPEWWGWWCWLGKHCWCSGEKNVSVPAQPAHLEQGTLRSWALGRAVEPWVRRGASPAQ</sequence>
<reference evidence="1 2" key="1">
    <citation type="journal article" date="2012" name="Nature">
        <title>The genomic landscape of species divergence in Ficedula flycatchers.</title>
        <authorList>
            <person name="Ellegren H."/>
            <person name="Smeds L."/>
            <person name="Burri R."/>
            <person name="Olason P.I."/>
            <person name="Backstrom N."/>
            <person name="Kawakami T."/>
            <person name="Kunstner A."/>
            <person name="Makinen H."/>
            <person name="Nadachowska-Brzyska K."/>
            <person name="Qvarnstrom A."/>
            <person name="Uebbing S."/>
            <person name="Wolf J.B."/>
        </authorList>
    </citation>
    <scope>NUCLEOTIDE SEQUENCE [LARGE SCALE GENOMIC DNA]</scope>
</reference>
<protein>
    <submittedName>
        <fullName evidence="1">Uncharacterized protein</fullName>
    </submittedName>
</protein>
<dbReference type="Proteomes" id="UP000016665">
    <property type="component" value="Chromosome 15"/>
</dbReference>
<organism evidence="1 2">
    <name type="scientific">Ficedula albicollis</name>
    <name type="common">Collared flycatcher</name>
    <name type="synonym">Muscicapa albicollis</name>
    <dbReference type="NCBI Taxonomy" id="59894"/>
    <lineage>
        <taxon>Eukaryota</taxon>
        <taxon>Metazoa</taxon>
        <taxon>Chordata</taxon>
        <taxon>Craniata</taxon>
        <taxon>Vertebrata</taxon>
        <taxon>Euteleostomi</taxon>
        <taxon>Archelosauria</taxon>
        <taxon>Archosauria</taxon>
        <taxon>Dinosauria</taxon>
        <taxon>Saurischia</taxon>
        <taxon>Theropoda</taxon>
        <taxon>Coelurosauria</taxon>
        <taxon>Aves</taxon>
        <taxon>Neognathae</taxon>
        <taxon>Neoaves</taxon>
        <taxon>Telluraves</taxon>
        <taxon>Australaves</taxon>
        <taxon>Passeriformes</taxon>
        <taxon>Muscicapidae</taxon>
        <taxon>Ficedula</taxon>
    </lineage>
</organism>
<evidence type="ECO:0000313" key="2">
    <source>
        <dbReference type="Proteomes" id="UP000016665"/>
    </source>
</evidence>
<keyword evidence="2" id="KW-1185">Reference proteome</keyword>
<reference evidence="1" key="2">
    <citation type="submission" date="2025-08" db="UniProtKB">
        <authorList>
            <consortium name="Ensembl"/>
        </authorList>
    </citation>
    <scope>IDENTIFICATION</scope>
</reference>
<evidence type="ECO:0000313" key="1">
    <source>
        <dbReference type="Ensembl" id="ENSFALP00000020668.1"/>
    </source>
</evidence>
<dbReference type="Ensembl" id="ENSFALT00000041234.1">
    <property type="protein sequence ID" value="ENSFALP00000020668.1"/>
    <property type="gene ID" value="ENSFALG00000026582.1"/>
</dbReference>